<comment type="caution">
    <text evidence="1">The sequence shown here is derived from an EMBL/GenBank/DDBJ whole genome shotgun (WGS) entry which is preliminary data.</text>
</comment>
<proteinExistence type="predicted"/>
<dbReference type="Proteomes" id="UP001165090">
    <property type="component" value="Unassembled WGS sequence"/>
</dbReference>
<keyword evidence="2" id="KW-1185">Reference proteome</keyword>
<sequence length="133" mass="14965">MKTFPGLIFESDSVAPGLLVDYTVDKKIVSFDIQGASKRLHCHFWDTSEMVDDKPSWTLTRLYDARGDQLVVYLTTSTPGLDDMDTKLLATDDPRISVLTDVHGSWQGVVVYEATKAIAQPTFENAPQAIWWR</sequence>
<evidence type="ECO:0000313" key="2">
    <source>
        <dbReference type="Proteomes" id="UP001165090"/>
    </source>
</evidence>
<reference evidence="1 2" key="1">
    <citation type="journal article" date="2023" name="IScience">
        <title>Expanded male sex-determining region conserved during the evolution of homothallism in the green alga Volvox.</title>
        <authorList>
            <person name="Yamamoto K."/>
            <person name="Matsuzaki R."/>
            <person name="Mahakham W."/>
            <person name="Heman W."/>
            <person name="Sekimoto H."/>
            <person name="Kawachi M."/>
            <person name="Minakuchi Y."/>
            <person name="Toyoda A."/>
            <person name="Nozaki H."/>
        </authorList>
    </citation>
    <scope>NUCLEOTIDE SEQUENCE [LARGE SCALE GENOMIC DNA]</scope>
    <source>
        <strain evidence="1 2">NIES-4468</strain>
    </source>
</reference>
<name>A0ABQ5S2C6_9CHLO</name>
<accession>A0ABQ5S2C6</accession>
<protein>
    <submittedName>
        <fullName evidence="1">Uncharacterized protein</fullName>
    </submittedName>
</protein>
<evidence type="ECO:0000313" key="1">
    <source>
        <dbReference type="EMBL" id="GLI63426.1"/>
    </source>
</evidence>
<organism evidence="1 2">
    <name type="scientific">Volvox africanus</name>
    <dbReference type="NCBI Taxonomy" id="51714"/>
    <lineage>
        <taxon>Eukaryota</taxon>
        <taxon>Viridiplantae</taxon>
        <taxon>Chlorophyta</taxon>
        <taxon>core chlorophytes</taxon>
        <taxon>Chlorophyceae</taxon>
        <taxon>CS clade</taxon>
        <taxon>Chlamydomonadales</taxon>
        <taxon>Volvocaceae</taxon>
        <taxon>Volvox</taxon>
    </lineage>
</organism>
<gene>
    <name evidence="1" type="ORF">VaNZ11_006314</name>
</gene>
<dbReference type="EMBL" id="BSDZ01000015">
    <property type="protein sequence ID" value="GLI63426.1"/>
    <property type="molecule type" value="Genomic_DNA"/>
</dbReference>